<protein>
    <submittedName>
        <fullName evidence="2">Transposase DDE domain-containing protein</fullName>
    </submittedName>
</protein>
<evidence type="ECO:0000259" key="1">
    <source>
        <dbReference type="Pfam" id="PF05598"/>
    </source>
</evidence>
<dbReference type="Pfam" id="PF05598">
    <property type="entry name" value="DUF772"/>
    <property type="match status" value="1"/>
</dbReference>
<dbReference type="Proteomes" id="UP000184465">
    <property type="component" value="Unassembled WGS sequence"/>
</dbReference>
<accession>A0A1M6T4L6</accession>
<proteinExistence type="predicted"/>
<feature type="domain" description="Transposase InsH N-terminal" evidence="1">
    <location>
        <begin position="29"/>
        <end position="115"/>
    </location>
</feature>
<evidence type="ECO:0000313" key="3">
    <source>
        <dbReference type="Proteomes" id="UP000184465"/>
    </source>
</evidence>
<keyword evidence="3" id="KW-1185">Reference proteome</keyword>
<name>A0A1M6T4L6_PARC5</name>
<reference evidence="2 3" key="1">
    <citation type="submission" date="2016-11" db="EMBL/GenBank/DDBJ databases">
        <authorList>
            <person name="Jaros S."/>
            <person name="Januszkiewicz K."/>
            <person name="Wedrychowicz H."/>
        </authorList>
    </citation>
    <scope>NUCLEOTIDE SEQUENCE [LARGE SCALE GENOMIC DNA]</scope>
    <source>
        <strain evidence="2 3">DSM 15212</strain>
    </source>
</reference>
<dbReference type="InterPro" id="IPR008490">
    <property type="entry name" value="Transposase_InsH_N"/>
</dbReference>
<sequence>MFSLSEFKQLNLFDKFTSLNVLSYEKPAVFLNLIRDNFNLESFIPDSFRNHYYSNLGRNRDYNLFSILSALLFMHMFNMPTTTLLTLFLQFSKVLRGFCGFNNRVPDTSFFSRFKINYEKDISNSFNSMICHIIDICNEFDESLDDDSPLKGLASMLIYDTSGLKPKVKENNPKTLASEINKQKNYAKITNNENFNPYAAAYKNMPKQAESNSSIKLDFVNGHFNYFYKFGILTNGLGIPMYINFFDDDFYSSIGDVFDTPEEQKFSFDNTSLKPVIDQFFRHNPNKKFVSFLGDSEFDSYDNFSLLKHYGFKKVFIPINTRNTNRVDNSDLKFDVSGAPLCPLTKEPFIPEGTCRGKNRSPRLKYKCPKARRDKKGKCYHICENPCTSSKAGRMHYVYPDKDFRLYPGIQRNSDEWNSTYKLRTTIERTIASLKKNSSIAFPRTLNTTSMRADLFLTAITKLINVIVANAIDKPQYFRSIRKLYKLAS</sequence>
<dbReference type="AlphaFoldDB" id="A0A1M6T4L6"/>
<dbReference type="RefSeq" id="WP_073153157.1">
    <property type="nucleotide sequence ID" value="NZ_FRAG01000079.1"/>
</dbReference>
<dbReference type="EMBL" id="FRAG01000079">
    <property type="protein sequence ID" value="SHK51849.1"/>
    <property type="molecule type" value="Genomic_DNA"/>
</dbReference>
<organism evidence="2 3">
    <name type="scientific">Paramaledivibacter caminithermalis (strain DSM 15212 / CIP 107654 / DViRD3)</name>
    <name type="common">Clostridium caminithermale</name>
    <dbReference type="NCBI Taxonomy" id="1121301"/>
    <lineage>
        <taxon>Bacteria</taxon>
        <taxon>Bacillati</taxon>
        <taxon>Bacillota</taxon>
        <taxon>Clostridia</taxon>
        <taxon>Peptostreptococcales</taxon>
        <taxon>Caminicellaceae</taxon>
        <taxon>Paramaledivibacter</taxon>
    </lineage>
</organism>
<dbReference type="OrthoDB" id="1706305at2"/>
<gene>
    <name evidence="2" type="ORF">SAMN02745912_03555</name>
</gene>
<evidence type="ECO:0000313" key="2">
    <source>
        <dbReference type="EMBL" id="SHK51849.1"/>
    </source>
</evidence>
<dbReference type="STRING" id="1121301.SAMN02745912_03555"/>